<accession>A0A1H4G7T5</accession>
<reference evidence="3 4" key="1">
    <citation type="submission" date="2016-10" db="EMBL/GenBank/DDBJ databases">
        <authorList>
            <person name="de Groot N.N."/>
        </authorList>
    </citation>
    <scope>NUCLEOTIDE SEQUENCE [LARGE SCALE GENOMIC DNA]</scope>
    <source>
        <strain evidence="3 4">CGMCC 1.3430</strain>
    </source>
</reference>
<gene>
    <name evidence="3" type="ORF">SAMN04488051_1231</name>
</gene>
<dbReference type="Pfam" id="PF02604">
    <property type="entry name" value="PhdYeFM_antitox"/>
    <property type="match status" value="1"/>
</dbReference>
<dbReference type="OrthoDB" id="9809157at2"/>
<comment type="similarity">
    <text evidence="1 2">Belongs to the phD/YefM antitoxin family.</text>
</comment>
<evidence type="ECO:0000256" key="2">
    <source>
        <dbReference type="RuleBase" id="RU362080"/>
    </source>
</evidence>
<dbReference type="STRING" id="152573.SAMN04488051_1231"/>
<dbReference type="EMBL" id="FNRM01000023">
    <property type="protein sequence ID" value="SEB05090.1"/>
    <property type="molecule type" value="Genomic_DNA"/>
</dbReference>
<dbReference type="PANTHER" id="PTHR33713:SF11">
    <property type="entry name" value="PREVENT-HOST-DEATH FAMILY PROTEIN"/>
    <property type="match status" value="1"/>
</dbReference>
<evidence type="ECO:0000256" key="1">
    <source>
        <dbReference type="ARBA" id="ARBA00009981"/>
    </source>
</evidence>
<dbReference type="InterPro" id="IPR006442">
    <property type="entry name" value="Antitoxin_Phd/YefM"/>
</dbReference>
<dbReference type="Proteomes" id="UP000198773">
    <property type="component" value="Unassembled WGS sequence"/>
</dbReference>
<sequence>MTKLRVDEDSCPLSDFEAGIASFVKQVNETHRPTVLTQHGREVAVLVGVHEYQRMQERLELLEAIYAAEAQIKKGEGVPHAETKAMILRRWRT</sequence>
<dbReference type="InterPro" id="IPR036165">
    <property type="entry name" value="YefM-like_sf"/>
</dbReference>
<dbReference type="InterPro" id="IPR051405">
    <property type="entry name" value="phD/YefM_antitoxin"/>
</dbReference>
<proteinExistence type="inferred from homology"/>
<evidence type="ECO:0000313" key="4">
    <source>
        <dbReference type="Proteomes" id="UP000198773"/>
    </source>
</evidence>
<name>A0A1H4G7T5_ALKAM</name>
<dbReference type="PANTHER" id="PTHR33713">
    <property type="entry name" value="ANTITOXIN YAFN-RELATED"/>
    <property type="match status" value="1"/>
</dbReference>
<dbReference type="SUPFAM" id="SSF143120">
    <property type="entry name" value="YefM-like"/>
    <property type="match status" value="1"/>
</dbReference>
<comment type="function">
    <text evidence="2">Antitoxin component of a type II toxin-antitoxin (TA) system.</text>
</comment>
<keyword evidence="4" id="KW-1185">Reference proteome</keyword>
<dbReference type="NCBIfam" id="TIGR01552">
    <property type="entry name" value="phd_fam"/>
    <property type="match status" value="1"/>
</dbReference>
<dbReference type="RefSeq" id="WP_091345567.1">
    <property type="nucleotide sequence ID" value="NZ_FNRM01000023.1"/>
</dbReference>
<organism evidence="3 4">
    <name type="scientific">Alkalimonas amylolytica</name>
    <dbReference type="NCBI Taxonomy" id="152573"/>
    <lineage>
        <taxon>Bacteria</taxon>
        <taxon>Pseudomonadati</taxon>
        <taxon>Pseudomonadota</taxon>
        <taxon>Gammaproteobacteria</taxon>
        <taxon>Alkalimonas</taxon>
    </lineage>
</organism>
<dbReference type="AlphaFoldDB" id="A0A1H4G7T5"/>
<evidence type="ECO:0000313" key="3">
    <source>
        <dbReference type="EMBL" id="SEB05090.1"/>
    </source>
</evidence>
<dbReference type="Gene3D" id="3.40.1620.10">
    <property type="entry name" value="YefM-like domain"/>
    <property type="match status" value="1"/>
</dbReference>
<protein>
    <recommendedName>
        <fullName evidence="2">Antitoxin</fullName>
    </recommendedName>
</protein>